<dbReference type="SUPFAM" id="SSF56672">
    <property type="entry name" value="DNA/RNA polymerases"/>
    <property type="match status" value="1"/>
</dbReference>
<dbReference type="InterPro" id="IPR050951">
    <property type="entry name" value="Retrovirus_Pol_polyprotein"/>
</dbReference>
<dbReference type="PANTHER" id="PTHR37984">
    <property type="entry name" value="PROTEIN CBG26694"/>
    <property type="match status" value="1"/>
</dbReference>
<evidence type="ECO:0000313" key="2">
    <source>
        <dbReference type="EMBL" id="KAF2904738.1"/>
    </source>
</evidence>
<protein>
    <recommendedName>
        <fullName evidence="1">Reverse transcriptase domain-containing protein</fullName>
    </recommendedName>
</protein>
<dbReference type="Pfam" id="PF00078">
    <property type="entry name" value="RVT_1"/>
    <property type="match status" value="1"/>
</dbReference>
<name>A0A8K0GP83_IGNLU</name>
<organism evidence="2 3">
    <name type="scientific">Ignelater luminosus</name>
    <name type="common">Cucubano</name>
    <name type="synonym">Pyrophorus luminosus</name>
    <dbReference type="NCBI Taxonomy" id="2038154"/>
    <lineage>
        <taxon>Eukaryota</taxon>
        <taxon>Metazoa</taxon>
        <taxon>Ecdysozoa</taxon>
        <taxon>Arthropoda</taxon>
        <taxon>Hexapoda</taxon>
        <taxon>Insecta</taxon>
        <taxon>Pterygota</taxon>
        <taxon>Neoptera</taxon>
        <taxon>Endopterygota</taxon>
        <taxon>Coleoptera</taxon>
        <taxon>Polyphaga</taxon>
        <taxon>Elateriformia</taxon>
        <taxon>Elateroidea</taxon>
        <taxon>Elateridae</taxon>
        <taxon>Agrypninae</taxon>
        <taxon>Pyrophorini</taxon>
        <taxon>Ignelater</taxon>
    </lineage>
</organism>
<dbReference type="Proteomes" id="UP000801492">
    <property type="component" value="Unassembled WGS sequence"/>
</dbReference>
<dbReference type="InterPro" id="IPR043502">
    <property type="entry name" value="DNA/RNA_pol_sf"/>
</dbReference>
<comment type="caution">
    <text evidence="2">The sequence shown here is derived from an EMBL/GenBank/DDBJ whole genome shotgun (WGS) entry which is preliminary data.</text>
</comment>
<sequence>MAQAAIEKKDTARAIGQLREFILNIGQHGKKVPCKFGAELQTTIRDKFVSGFEREAVLDTLLEQDLTLSFEKVVEKAESKMASVENHGSTLSAMGIKRVPLNHLRNDKQQVASALAKFQKVMDSLLGGLHEVIVFIDDTLITDKNANEHFDRLKKVLQILIDAGIELCLPKCRFYQEEIEYLGYQINKENIRTTQSNIKAITEA</sequence>
<dbReference type="FunFam" id="3.30.70.270:FF:000003">
    <property type="entry name" value="Transposon Ty3-G Gag-Pol polyprotein"/>
    <property type="match status" value="1"/>
</dbReference>
<dbReference type="InterPro" id="IPR043128">
    <property type="entry name" value="Rev_trsase/Diguanyl_cyclase"/>
</dbReference>
<dbReference type="Gene3D" id="3.30.70.270">
    <property type="match status" value="1"/>
</dbReference>
<reference evidence="2" key="1">
    <citation type="submission" date="2019-08" db="EMBL/GenBank/DDBJ databases">
        <title>The genome of the North American firefly Photinus pyralis.</title>
        <authorList>
            <consortium name="Photinus pyralis genome working group"/>
            <person name="Fallon T.R."/>
            <person name="Sander Lower S.E."/>
            <person name="Weng J.-K."/>
        </authorList>
    </citation>
    <scope>NUCLEOTIDE SEQUENCE</scope>
    <source>
        <strain evidence="2">TRF0915ILg1</strain>
        <tissue evidence="2">Whole body</tissue>
    </source>
</reference>
<dbReference type="PANTHER" id="PTHR37984:SF5">
    <property type="entry name" value="PROTEIN NYNRIN-LIKE"/>
    <property type="match status" value="1"/>
</dbReference>
<feature type="domain" description="Reverse transcriptase" evidence="1">
    <location>
        <begin position="116"/>
        <end position="186"/>
    </location>
</feature>
<accession>A0A8K0GP83</accession>
<dbReference type="AlphaFoldDB" id="A0A8K0GP83"/>
<dbReference type="OrthoDB" id="6750194at2759"/>
<keyword evidence="3" id="KW-1185">Reference proteome</keyword>
<gene>
    <name evidence="2" type="ORF">ILUMI_01437</name>
</gene>
<evidence type="ECO:0000313" key="3">
    <source>
        <dbReference type="Proteomes" id="UP000801492"/>
    </source>
</evidence>
<dbReference type="EMBL" id="VTPC01000690">
    <property type="protein sequence ID" value="KAF2904738.1"/>
    <property type="molecule type" value="Genomic_DNA"/>
</dbReference>
<dbReference type="InterPro" id="IPR000477">
    <property type="entry name" value="RT_dom"/>
</dbReference>
<dbReference type="GO" id="GO:0071897">
    <property type="term" value="P:DNA biosynthetic process"/>
    <property type="evidence" value="ECO:0007669"/>
    <property type="project" value="UniProtKB-ARBA"/>
</dbReference>
<feature type="non-terminal residue" evidence="2">
    <location>
        <position position="1"/>
    </location>
</feature>
<proteinExistence type="predicted"/>
<evidence type="ECO:0000259" key="1">
    <source>
        <dbReference type="Pfam" id="PF00078"/>
    </source>
</evidence>